<dbReference type="GO" id="GO:0008270">
    <property type="term" value="F:zinc ion binding"/>
    <property type="evidence" value="ECO:0007669"/>
    <property type="project" value="UniProtKB-KW"/>
</dbReference>
<evidence type="ECO:0000256" key="8">
    <source>
        <dbReference type="ARBA" id="ARBA00023125"/>
    </source>
</evidence>
<dbReference type="SMART" id="SM00355">
    <property type="entry name" value="ZnF_C2H2"/>
    <property type="match status" value="3"/>
</dbReference>
<dbReference type="AlphaFoldDB" id="A0A2G9RR00"/>
<dbReference type="FunFam" id="3.30.160.60:FF:000936">
    <property type="entry name" value="Zinc finger protein 577"/>
    <property type="match status" value="1"/>
</dbReference>
<feature type="domain" description="C2H2-type" evidence="13">
    <location>
        <begin position="288"/>
        <end position="315"/>
    </location>
</feature>
<feature type="region of interest" description="Disordered" evidence="12">
    <location>
        <begin position="229"/>
        <end position="282"/>
    </location>
</feature>
<feature type="compositionally biased region" description="Basic and acidic residues" evidence="12">
    <location>
        <begin position="231"/>
        <end position="250"/>
    </location>
</feature>
<feature type="region of interest" description="Disordered" evidence="12">
    <location>
        <begin position="116"/>
        <end position="158"/>
    </location>
</feature>
<dbReference type="Gene3D" id="3.30.160.60">
    <property type="entry name" value="Classic Zinc Finger"/>
    <property type="match status" value="3"/>
</dbReference>
<dbReference type="GO" id="GO:0003677">
    <property type="term" value="F:DNA binding"/>
    <property type="evidence" value="ECO:0007669"/>
    <property type="project" value="UniProtKB-KW"/>
</dbReference>
<comment type="function">
    <text evidence="1">May be involved in transcriptional regulation.</text>
</comment>
<name>A0A2G9RR00_AQUCT</name>
<dbReference type="Pfam" id="PF00096">
    <property type="entry name" value="zf-C2H2"/>
    <property type="match status" value="1"/>
</dbReference>
<keyword evidence="6 10" id="KW-0863">Zinc-finger</keyword>
<comment type="subcellular location">
    <subcellularLocation>
        <location evidence="2">Nucleus</location>
    </subcellularLocation>
</comment>
<dbReference type="Proteomes" id="UP000228934">
    <property type="component" value="Unassembled WGS sequence"/>
</dbReference>
<dbReference type="PANTHER" id="PTHR16515:SF58">
    <property type="entry name" value="ZINC FINGER PROTEIN 22"/>
    <property type="match status" value="1"/>
</dbReference>
<keyword evidence="7" id="KW-0862">Zinc</keyword>
<evidence type="ECO:0000259" key="13">
    <source>
        <dbReference type="PROSITE" id="PS50157"/>
    </source>
</evidence>
<keyword evidence="4" id="KW-0479">Metal-binding</keyword>
<dbReference type="PROSITE" id="PS00028">
    <property type="entry name" value="ZINC_FINGER_C2H2_1"/>
    <property type="match status" value="3"/>
</dbReference>
<protein>
    <recommendedName>
        <fullName evidence="13">C2H2-type domain-containing protein</fullName>
    </recommendedName>
</protein>
<feature type="compositionally biased region" description="Basic and acidic residues" evidence="12">
    <location>
        <begin position="261"/>
        <end position="274"/>
    </location>
</feature>
<dbReference type="FunFam" id="3.30.160.60:FF:000100">
    <property type="entry name" value="Zinc finger 45-like"/>
    <property type="match status" value="1"/>
</dbReference>
<evidence type="ECO:0000256" key="12">
    <source>
        <dbReference type="SAM" id="MobiDB-lite"/>
    </source>
</evidence>
<dbReference type="InterPro" id="IPR013087">
    <property type="entry name" value="Znf_C2H2_type"/>
</dbReference>
<keyword evidence="9" id="KW-0539">Nucleus</keyword>
<dbReference type="GO" id="GO:0005634">
    <property type="term" value="C:nucleus"/>
    <property type="evidence" value="ECO:0007669"/>
    <property type="project" value="UniProtKB-SubCell"/>
</dbReference>
<dbReference type="OrthoDB" id="654211at2759"/>
<proteinExistence type="inferred from homology"/>
<dbReference type="FunFam" id="3.30.160.60:FF:002343">
    <property type="entry name" value="Zinc finger protein 33A"/>
    <property type="match status" value="1"/>
</dbReference>
<dbReference type="InterPro" id="IPR036236">
    <property type="entry name" value="Znf_C2H2_sf"/>
</dbReference>
<evidence type="ECO:0000256" key="10">
    <source>
        <dbReference type="PROSITE-ProRule" id="PRU00042"/>
    </source>
</evidence>
<dbReference type="EMBL" id="KV936035">
    <property type="protein sequence ID" value="PIO29661.1"/>
    <property type="molecule type" value="Genomic_DNA"/>
</dbReference>
<comment type="similarity">
    <text evidence="3">Belongs to the krueppel C2H2-type zinc-finger protein family.</text>
</comment>
<reference evidence="15" key="1">
    <citation type="journal article" date="2017" name="Nat. Commun.">
        <title>The North American bullfrog draft genome provides insight into hormonal regulation of long noncoding RNA.</title>
        <authorList>
            <person name="Hammond S.A."/>
            <person name="Warren R.L."/>
            <person name="Vandervalk B.P."/>
            <person name="Kucuk E."/>
            <person name="Khan H."/>
            <person name="Gibb E.A."/>
            <person name="Pandoh P."/>
            <person name="Kirk H."/>
            <person name="Zhao Y."/>
            <person name="Jones M."/>
            <person name="Mungall A.J."/>
            <person name="Coope R."/>
            <person name="Pleasance S."/>
            <person name="Moore R.A."/>
            <person name="Holt R.A."/>
            <person name="Round J.M."/>
            <person name="Ohora S."/>
            <person name="Walle B.V."/>
            <person name="Veldhoen N."/>
            <person name="Helbing C.C."/>
            <person name="Birol I."/>
        </authorList>
    </citation>
    <scope>NUCLEOTIDE SEQUENCE [LARGE SCALE GENOMIC DNA]</scope>
</reference>
<evidence type="ECO:0000256" key="2">
    <source>
        <dbReference type="ARBA" id="ARBA00004123"/>
    </source>
</evidence>
<organism evidence="14 15">
    <name type="scientific">Aquarana catesbeiana</name>
    <name type="common">American bullfrog</name>
    <name type="synonym">Rana catesbeiana</name>
    <dbReference type="NCBI Taxonomy" id="8400"/>
    <lineage>
        <taxon>Eukaryota</taxon>
        <taxon>Metazoa</taxon>
        <taxon>Chordata</taxon>
        <taxon>Craniata</taxon>
        <taxon>Vertebrata</taxon>
        <taxon>Euteleostomi</taxon>
        <taxon>Amphibia</taxon>
        <taxon>Batrachia</taxon>
        <taxon>Anura</taxon>
        <taxon>Neobatrachia</taxon>
        <taxon>Ranoidea</taxon>
        <taxon>Ranidae</taxon>
        <taxon>Aquarana</taxon>
    </lineage>
</organism>
<dbReference type="GO" id="GO:0010468">
    <property type="term" value="P:regulation of gene expression"/>
    <property type="evidence" value="ECO:0007669"/>
    <property type="project" value="TreeGrafter"/>
</dbReference>
<dbReference type="PROSITE" id="PS50157">
    <property type="entry name" value="ZINC_FINGER_C2H2_2"/>
    <property type="match status" value="3"/>
</dbReference>
<feature type="coiled-coil region" evidence="11">
    <location>
        <begin position="75"/>
        <end position="102"/>
    </location>
</feature>
<evidence type="ECO:0000256" key="9">
    <source>
        <dbReference type="ARBA" id="ARBA00023242"/>
    </source>
</evidence>
<dbReference type="PANTHER" id="PTHR16515">
    <property type="entry name" value="PR DOMAIN ZINC FINGER PROTEIN"/>
    <property type="match status" value="1"/>
</dbReference>
<evidence type="ECO:0000313" key="15">
    <source>
        <dbReference type="Proteomes" id="UP000228934"/>
    </source>
</evidence>
<feature type="domain" description="C2H2-type" evidence="13">
    <location>
        <begin position="344"/>
        <end position="371"/>
    </location>
</feature>
<dbReference type="SUPFAM" id="SSF57667">
    <property type="entry name" value="beta-beta-alpha zinc fingers"/>
    <property type="match status" value="2"/>
</dbReference>
<keyword evidence="11" id="KW-0175">Coiled coil</keyword>
<gene>
    <name evidence="14" type="ORF">AB205_0027710</name>
</gene>
<feature type="domain" description="C2H2-type" evidence="13">
    <location>
        <begin position="316"/>
        <end position="343"/>
    </location>
</feature>
<evidence type="ECO:0000256" key="11">
    <source>
        <dbReference type="SAM" id="Coils"/>
    </source>
</evidence>
<evidence type="ECO:0000256" key="7">
    <source>
        <dbReference type="ARBA" id="ARBA00022833"/>
    </source>
</evidence>
<keyword evidence="5" id="KW-0677">Repeat</keyword>
<keyword evidence="15" id="KW-1185">Reference proteome</keyword>
<evidence type="ECO:0000256" key="6">
    <source>
        <dbReference type="ARBA" id="ARBA00022771"/>
    </source>
</evidence>
<feature type="non-terminal residue" evidence="14">
    <location>
        <position position="373"/>
    </location>
</feature>
<dbReference type="Pfam" id="PF13465">
    <property type="entry name" value="zf-H2C2_2"/>
    <property type="match status" value="1"/>
</dbReference>
<evidence type="ECO:0000256" key="4">
    <source>
        <dbReference type="ARBA" id="ARBA00022723"/>
    </source>
</evidence>
<dbReference type="InterPro" id="IPR050331">
    <property type="entry name" value="Zinc_finger"/>
</dbReference>
<keyword evidence="8" id="KW-0238">DNA-binding</keyword>
<sequence>MEANCTNLTERILRLTLEIIYLLTGEDNIVVKKTSGDGQNPIMVPLHSLLVPERNHEQKILQVTKKITDLLMRESENWSNINVSIKEEIKEEEDEEDGVKKEQECLEGHKDLYKDVMMENHPPPDGSSNGNPPERCPPPLYSRDSTQEGHTIPHHHQGEEVMGIKIVIKEEEEMYEIDDRLSINEDEMMVTITKEESSLDGSTGGPKGDSGVTQCSPGVSIVTQNVHHKCNHTERSTDRNKSEEYKEKSHTIIPKVQPSLRRADLSPDPYRPEESSPNNLPPFQEKRYTCSECEKSFKKKSKLIEHMRIHTGEKPFSCPECGKSFTQKSLLNRHQRVHTGEKPFSCADCGKCFPSRGNRDKHMRIHTGEKPYS</sequence>
<accession>A0A2G9RR00</accession>
<evidence type="ECO:0000256" key="1">
    <source>
        <dbReference type="ARBA" id="ARBA00003767"/>
    </source>
</evidence>
<evidence type="ECO:0000313" key="14">
    <source>
        <dbReference type="EMBL" id="PIO29661.1"/>
    </source>
</evidence>
<evidence type="ECO:0000256" key="3">
    <source>
        <dbReference type="ARBA" id="ARBA00006991"/>
    </source>
</evidence>
<evidence type="ECO:0000256" key="5">
    <source>
        <dbReference type="ARBA" id="ARBA00022737"/>
    </source>
</evidence>